<dbReference type="InterPro" id="IPR000719">
    <property type="entry name" value="Prot_kinase_dom"/>
</dbReference>
<organism evidence="9 10">
    <name type="scientific">Nocardiopsis sinuspersici</name>
    <dbReference type="NCBI Taxonomy" id="501010"/>
    <lineage>
        <taxon>Bacteria</taxon>
        <taxon>Bacillati</taxon>
        <taxon>Actinomycetota</taxon>
        <taxon>Actinomycetes</taxon>
        <taxon>Streptosporangiales</taxon>
        <taxon>Nocardiopsidaceae</taxon>
        <taxon>Nocardiopsis</taxon>
    </lineage>
</organism>
<comment type="caution">
    <text evidence="9">The sequence shown here is derived from an EMBL/GenBank/DDBJ whole genome shotgun (WGS) entry which is preliminary data.</text>
</comment>
<feature type="transmembrane region" description="Helical" evidence="7">
    <location>
        <begin position="392"/>
        <end position="411"/>
    </location>
</feature>
<dbReference type="InterPro" id="IPR050660">
    <property type="entry name" value="NEK_Ser/Thr_kinase"/>
</dbReference>
<dbReference type="GO" id="GO:0004674">
    <property type="term" value="F:protein serine/threonine kinase activity"/>
    <property type="evidence" value="ECO:0007669"/>
    <property type="project" value="UniProtKB-EC"/>
</dbReference>
<keyword evidence="7" id="KW-1133">Transmembrane helix</keyword>
<feature type="compositionally biased region" description="Gly residues" evidence="6">
    <location>
        <begin position="335"/>
        <end position="375"/>
    </location>
</feature>
<feature type="compositionally biased region" description="Basic and acidic residues" evidence="6">
    <location>
        <begin position="325"/>
        <end position="334"/>
    </location>
</feature>
<dbReference type="OrthoDB" id="3915799at2"/>
<evidence type="ECO:0000256" key="2">
    <source>
        <dbReference type="ARBA" id="ARBA00022679"/>
    </source>
</evidence>
<dbReference type="RefSeq" id="WP_143832885.1">
    <property type="nucleotide sequence ID" value="NZ_MCOK01000001.1"/>
</dbReference>
<feature type="compositionally biased region" description="Low complexity" evidence="6">
    <location>
        <begin position="527"/>
        <end position="539"/>
    </location>
</feature>
<dbReference type="Gene3D" id="1.10.510.10">
    <property type="entry name" value="Transferase(Phosphotransferase) domain 1"/>
    <property type="match status" value="1"/>
</dbReference>
<keyword evidence="7" id="KW-0812">Transmembrane</keyword>
<evidence type="ECO:0000256" key="5">
    <source>
        <dbReference type="ARBA" id="ARBA00022840"/>
    </source>
</evidence>
<evidence type="ECO:0000259" key="8">
    <source>
        <dbReference type="PROSITE" id="PS50011"/>
    </source>
</evidence>
<dbReference type="GO" id="GO:0005524">
    <property type="term" value="F:ATP binding"/>
    <property type="evidence" value="ECO:0007669"/>
    <property type="project" value="UniProtKB-KW"/>
</dbReference>
<dbReference type="PROSITE" id="PS50011">
    <property type="entry name" value="PROTEIN_KINASE_DOM"/>
    <property type="match status" value="1"/>
</dbReference>
<keyword evidence="10" id="KW-1185">Reference proteome</keyword>
<sequence>MTTPLLPSDPTRIGPYAVAARIDSGGQGTVYLAHAADGSPAAVKVLALAWSGDTRQRERFAQELVAARRVAPFCTAAVLDADMDADTPYIASEYVPGPTLRSAVRDAGPHTGPALDRLAIATVTALTAVHEAGVVHRDLKPGNVILGPDGPRVIDFGVARLVDATRQTTTVAGTPAYMAPEQIRGEPAGPAGDLFSWAAVIAYAATGRPAFPGEDTMAVIDRVLTCEPELAGVPDRLRSVLEACLAKDPGARPTAVEVLGTLIGRAPGADAPLAATLIMAEASTAVGEGTARIRLPELPRARTAYGDGPPLPRGTDTGGRGGRGGRPEGARRDGGTGLPGEGPGRHGSPGHVRGGGMDLPPGGGGGRGPGGGPAAPGGRARPRRPGGRGGRAAGWALAGALVVLAVLGYLWTLGPDGPWEMAPAGSTPPVSSPPPAAESSAAEGEHVTEGEPATEEVPAGTGTEESAPPDTGPDCTADPHAHGCPPPADCGHAPCDGPSSEPSDEAADTDPSAPDGGTEPTGGDGGDAPASPASDDTAGGEPGGTGGGSVETP</sequence>
<dbReference type="SUPFAM" id="SSF56112">
    <property type="entry name" value="Protein kinase-like (PK-like)"/>
    <property type="match status" value="1"/>
</dbReference>
<dbReference type="PANTHER" id="PTHR43671:SF13">
    <property type="entry name" value="SERINE_THREONINE-PROTEIN KINASE NEK2"/>
    <property type="match status" value="1"/>
</dbReference>
<dbReference type="InterPro" id="IPR008271">
    <property type="entry name" value="Ser/Thr_kinase_AS"/>
</dbReference>
<dbReference type="EMBL" id="MCOK01000001">
    <property type="protein sequence ID" value="OOC53775.1"/>
    <property type="molecule type" value="Genomic_DNA"/>
</dbReference>
<evidence type="ECO:0000256" key="6">
    <source>
        <dbReference type="SAM" id="MobiDB-lite"/>
    </source>
</evidence>
<keyword evidence="4" id="KW-0418">Kinase</keyword>
<evidence type="ECO:0000256" key="4">
    <source>
        <dbReference type="ARBA" id="ARBA00022777"/>
    </source>
</evidence>
<feature type="domain" description="Protein kinase" evidence="8">
    <location>
        <begin position="16"/>
        <end position="263"/>
    </location>
</feature>
<dbReference type="EC" id="2.7.11.1" evidence="1"/>
<evidence type="ECO:0000256" key="7">
    <source>
        <dbReference type="SAM" id="Phobius"/>
    </source>
</evidence>
<dbReference type="AlphaFoldDB" id="A0A1V3BZ97"/>
<dbReference type="Gene3D" id="3.30.200.20">
    <property type="entry name" value="Phosphorylase Kinase, domain 1"/>
    <property type="match status" value="1"/>
</dbReference>
<evidence type="ECO:0000256" key="1">
    <source>
        <dbReference type="ARBA" id="ARBA00012513"/>
    </source>
</evidence>
<feature type="region of interest" description="Disordered" evidence="6">
    <location>
        <begin position="421"/>
        <end position="553"/>
    </location>
</feature>
<feature type="compositionally biased region" description="Gly residues" evidence="6">
    <location>
        <begin position="540"/>
        <end position="553"/>
    </location>
</feature>
<dbReference type="PANTHER" id="PTHR43671">
    <property type="entry name" value="SERINE/THREONINE-PROTEIN KINASE NEK"/>
    <property type="match status" value="1"/>
</dbReference>
<evidence type="ECO:0000313" key="10">
    <source>
        <dbReference type="Proteomes" id="UP000189004"/>
    </source>
</evidence>
<keyword evidence="2" id="KW-0808">Transferase</keyword>
<name>A0A1V3BZ97_9ACTN</name>
<dbReference type="SMART" id="SM00220">
    <property type="entry name" value="S_TKc"/>
    <property type="match status" value="1"/>
</dbReference>
<keyword evidence="5" id="KW-0067">ATP-binding</keyword>
<reference evidence="10" key="1">
    <citation type="submission" date="2016-08" db="EMBL/GenBank/DDBJ databases">
        <authorList>
            <person name="Tokovenko B."/>
            <person name="Kalinowski J."/>
        </authorList>
    </citation>
    <scope>NUCLEOTIDE SEQUENCE [LARGE SCALE GENOMIC DNA]</scope>
    <source>
        <strain evidence="10">UTMC102</strain>
    </source>
</reference>
<proteinExistence type="predicted"/>
<dbReference type="Pfam" id="PF00069">
    <property type="entry name" value="Pkinase"/>
    <property type="match status" value="1"/>
</dbReference>
<evidence type="ECO:0000313" key="9">
    <source>
        <dbReference type="EMBL" id="OOC53775.1"/>
    </source>
</evidence>
<evidence type="ECO:0000256" key="3">
    <source>
        <dbReference type="ARBA" id="ARBA00022741"/>
    </source>
</evidence>
<dbReference type="STRING" id="501010.NOSIN_08145"/>
<dbReference type="PROSITE" id="PS00108">
    <property type="entry name" value="PROTEIN_KINASE_ST"/>
    <property type="match status" value="1"/>
</dbReference>
<dbReference type="Proteomes" id="UP000189004">
    <property type="component" value="Unassembled WGS sequence"/>
</dbReference>
<gene>
    <name evidence="9" type="ORF">NOSIN_08145</name>
</gene>
<dbReference type="InterPro" id="IPR011009">
    <property type="entry name" value="Kinase-like_dom_sf"/>
</dbReference>
<feature type="region of interest" description="Disordered" evidence="6">
    <location>
        <begin position="291"/>
        <end position="391"/>
    </location>
</feature>
<dbReference type="CDD" id="cd14014">
    <property type="entry name" value="STKc_PknB_like"/>
    <property type="match status" value="1"/>
</dbReference>
<keyword evidence="3" id="KW-0547">Nucleotide-binding</keyword>
<keyword evidence="7" id="KW-0472">Membrane</keyword>
<protein>
    <recommendedName>
        <fullName evidence="1">non-specific serine/threonine protein kinase</fullName>
        <ecNumber evidence="1">2.7.11.1</ecNumber>
    </recommendedName>
</protein>
<accession>A0A1V3BZ97</accession>